<dbReference type="Proteomes" id="UP000237347">
    <property type="component" value="Unassembled WGS sequence"/>
</dbReference>
<name>A0AAW0I4V4_QUESU</name>
<dbReference type="GO" id="GO:0009451">
    <property type="term" value="P:RNA modification"/>
    <property type="evidence" value="ECO:0007669"/>
    <property type="project" value="InterPro"/>
</dbReference>
<dbReference type="NCBIfam" id="TIGR00756">
    <property type="entry name" value="PPR"/>
    <property type="match status" value="1"/>
</dbReference>
<comment type="caution">
    <text evidence="3">The sequence shown here is derived from an EMBL/GenBank/DDBJ whole genome shotgun (WGS) entry which is preliminary data.</text>
</comment>
<keyword evidence="1" id="KW-0677">Repeat</keyword>
<dbReference type="GO" id="GO:0003723">
    <property type="term" value="F:RNA binding"/>
    <property type="evidence" value="ECO:0007669"/>
    <property type="project" value="InterPro"/>
</dbReference>
<evidence type="ECO:0000256" key="1">
    <source>
        <dbReference type="ARBA" id="ARBA00022737"/>
    </source>
</evidence>
<feature type="repeat" description="PPR" evidence="2">
    <location>
        <begin position="29"/>
        <end position="63"/>
    </location>
</feature>
<sequence>MSSGLAIHGRGKEALELLETMKTYGVKTKAVTFTSLLSACCHVGLVEEGLHLFDMMKASAEKSTANLTVRSEDYVALSNVYERWKDVEMVREEMKA</sequence>
<reference evidence="3 4" key="1">
    <citation type="journal article" date="2018" name="Sci. Data">
        <title>The draft genome sequence of cork oak.</title>
        <authorList>
            <person name="Ramos A.M."/>
            <person name="Usie A."/>
            <person name="Barbosa P."/>
            <person name="Barros P.M."/>
            <person name="Capote T."/>
            <person name="Chaves I."/>
            <person name="Simoes F."/>
            <person name="Abreu I."/>
            <person name="Carrasquinho I."/>
            <person name="Faro C."/>
            <person name="Guimaraes J.B."/>
            <person name="Mendonca D."/>
            <person name="Nobrega F."/>
            <person name="Rodrigues L."/>
            <person name="Saibo N.J.M."/>
            <person name="Varela M.C."/>
            <person name="Egas C."/>
            <person name="Matos J."/>
            <person name="Miguel C.M."/>
            <person name="Oliveira M.M."/>
            <person name="Ricardo C.P."/>
            <person name="Goncalves S."/>
        </authorList>
    </citation>
    <scope>NUCLEOTIDE SEQUENCE [LARGE SCALE GENOMIC DNA]</scope>
    <source>
        <strain evidence="4">cv. HL8</strain>
    </source>
</reference>
<feature type="non-terminal residue" evidence="3">
    <location>
        <position position="1"/>
    </location>
</feature>
<accession>A0AAW0I4V4</accession>
<organism evidence="3 4">
    <name type="scientific">Quercus suber</name>
    <name type="common">Cork oak</name>
    <dbReference type="NCBI Taxonomy" id="58331"/>
    <lineage>
        <taxon>Eukaryota</taxon>
        <taxon>Viridiplantae</taxon>
        <taxon>Streptophyta</taxon>
        <taxon>Embryophyta</taxon>
        <taxon>Tracheophyta</taxon>
        <taxon>Spermatophyta</taxon>
        <taxon>Magnoliopsida</taxon>
        <taxon>eudicotyledons</taxon>
        <taxon>Gunneridae</taxon>
        <taxon>Pentapetalae</taxon>
        <taxon>rosids</taxon>
        <taxon>fabids</taxon>
        <taxon>Fagales</taxon>
        <taxon>Fagaceae</taxon>
        <taxon>Quercus</taxon>
    </lineage>
</organism>
<dbReference type="EMBL" id="PKMF04002338">
    <property type="protein sequence ID" value="KAK7809591.1"/>
    <property type="molecule type" value="Genomic_DNA"/>
</dbReference>
<evidence type="ECO:0000313" key="4">
    <source>
        <dbReference type="Proteomes" id="UP000237347"/>
    </source>
</evidence>
<evidence type="ECO:0000256" key="2">
    <source>
        <dbReference type="PROSITE-ProRule" id="PRU00708"/>
    </source>
</evidence>
<gene>
    <name evidence="3" type="primary">PCMP-E93_0</name>
    <name evidence="3" type="ORF">CFP56_018451</name>
</gene>
<dbReference type="PANTHER" id="PTHR47926">
    <property type="entry name" value="PENTATRICOPEPTIDE REPEAT-CONTAINING PROTEIN"/>
    <property type="match status" value="1"/>
</dbReference>
<protein>
    <submittedName>
        <fullName evidence="3">Pentatricopeptide repeat-containing protein</fullName>
    </submittedName>
</protein>
<dbReference type="Gene3D" id="1.25.40.10">
    <property type="entry name" value="Tetratricopeptide repeat domain"/>
    <property type="match status" value="1"/>
</dbReference>
<dbReference type="InterPro" id="IPR011990">
    <property type="entry name" value="TPR-like_helical_dom_sf"/>
</dbReference>
<proteinExistence type="predicted"/>
<dbReference type="Pfam" id="PF13041">
    <property type="entry name" value="PPR_2"/>
    <property type="match status" value="1"/>
</dbReference>
<evidence type="ECO:0000313" key="3">
    <source>
        <dbReference type="EMBL" id="KAK7809591.1"/>
    </source>
</evidence>
<dbReference type="InterPro" id="IPR046960">
    <property type="entry name" value="PPR_At4g14850-like_plant"/>
</dbReference>
<dbReference type="AlphaFoldDB" id="A0AAW0I4V4"/>
<dbReference type="InterPro" id="IPR002885">
    <property type="entry name" value="PPR_rpt"/>
</dbReference>
<keyword evidence="4" id="KW-1185">Reference proteome</keyword>
<dbReference type="PROSITE" id="PS51375">
    <property type="entry name" value="PPR"/>
    <property type="match status" value="1"/>
</dbReference>